<keyword evidence="1" id="KW-0472">Membrane</keyword>
<feature type="transmembrane region" description="Helical" evidence="1">
    <location>
        <begin position="12"/>
        <end position="35"/>
    </location>
</feature>
<dbReference type="Proteomes" id="UP000269669">
    <property type="component" value="Unassembled WGS sequence"/>
</dbReference>
<comment type="caution">
    <text evidence="2">The sequence shown here is derived from an EMBL/GenBank/DDBJ whole genome shotgun (WGS) entry which is preliminary data.</text>
</comment>
<evidence type="ECO:0000256" key="1">
    <source>
        <dbReference type="SAM" id="Phobius"/>
    </source>
</evidence>
<reference evidence="2 3" key="1">
    <citation type="submission" date="2018-12" db="EMBL/GenBank/DDBJ databases">
        <title>Sequencing of bacterial isolates from soil warming experiment in Harvard Forest, Massachusetts, USA.</title>
        <authorList>
            <person name="Deangelis K."/>
        </authorList>
    </citation>
    <scope>NUCLEOTIDE SEQUENCE [LARGE SCALE GENOMIC DNA]</scope>
    <source>
        <strain evidence="2 3">EB153</strain>
    </source>
</reference>
<keyword evidence="1" id="KW-0812">Transmembrane</keyword>
<dbReference type="AlphaFoldDB" id="A0A428MND9"/>
<protein>
    <submittedName>
        <fullName evidence="2">Uncharacterized protein</fullName>
    </submittedName>
</protein>
<organism evidence="2 3">
    <name type="scientific">Edaphobacter aggregans</name>
    <dbReference type="NCBI Taxonomy" id="570835"/>
    <lineage>
        <taxon>Bacteria</taxon>
        <taxon>Pseudomonadati</taxon>
        <taxon>Acidobacteriota</taxon>
        <taxon>Terriglobia</taxon>
        <taxon>Terriglobales</taxon>
        <taxon>Acidobacteriaceae</taxon>
        <taxon>Edaphobacter</taxon>
    </lineage>
</organism>
<gene>
    <name evidence="2" type="ORF">EDE15_3959</name>
</gene>
<sequence length="48" mass="5409">MYSMLNTQAQALSYIDVYWLLSLISVSMFFLCLLAKNEPGGSGNIHMH</sequence>
<keyword evidence="1" id="KW-1133">Transmembrane helix</keyword>
<dbReference type="EMBL" id="RSDW01000001">
    <property type="protein sequence ID" value="RSL18390.1"/>
    <property type="molecule type" value="Genomic_DNA"/>
</dbReference>
<name>A0A428MND9_9BACT</name>
<proteinExistence type="predicted"/>
<keyword evidence="3" id="KW-1185">Reference proteome</keyword>
<evidence type="ECO:0000313" key="3">
    <source>
        <dbReference type="Proteomes" id="UP000269669"/>
    </source>
</evidence>
<accession>A0A428MND9</accession>
<evidence type="ECO:0000313" key="2">
    <source>
        <dbReference type="EMBL" id="RSL18390.1"/>
    </source>
</evidence>